<dbReference type="EMBL" id="CP042260">
    <property type="protein sequence ID" value="QDY65657.1"/>
    <property type="molecule type" value="Genomic_DNA"/>
</dbReference>
<gene>
    <name evidence="1" type="ORF">FQA45_04670</name>
</gene>
<protein>
    <submittedName>
        <fullName evidence="1">Uncharacterized protein</fullName>
    </submittedName>
</protein>
<reference evidence="1 2" key="1">
    <citation type="submission" date="2019-07" db="EMBL/GenBank/DDBJ databases">
        <title>Complete Genome Sequence of drought tolerant Plant Growth-Promoting Rhizobacterium Glutamicibacter halophytocola DR408.</title>
        <authorList>
            <person name="Nishu S.D."/>
            <person name="Lee T.K."/>
        </authorList>
    </citation>
    <scope>NUCLEOTIDE SEQUENCE [LARGE SCALE GENOMIC DNA]</scope>
    <source>
        <strain evidence="1 2">DR408</strain>
    </source>
</reference>
<sequence length="29" mass="3307">MELPRPASLVRCATCLRLQPKTFTFSLKV</sequence>
<accession>A0ABX5Y6C6</accession>
<keyword evidence="2" id="KW-1185">Reference proteome</keyword>
<dbReference type="Proteomes" id="UP000320717">
    <property type="component" value="Chromosome"/>
</dbReference>
<dbReference type="NCBIfam" id="TIGR01053">
    <property type="entry name" value="LSD1"/>
    <property type="match status" value="1"/>
</dbReference>
<name>A0ABX5Y6C6_9MICC</name>
<organism evidence="1 2">
    <name type="scientific">Glutamicibacter halophytocola</name>
    <dbReference type="NCBI Taxonomy" id="1933880"/>
    <lineage>
        <taxon>Bacteria</taxon>
        <taxon>Bacillati</taxon>
        <taxon>Actinomycetota</taxon>
        <taxon>Actinomycetes</taxon>
        <taxon>Micrococcales</taxon>
        <taxon>Micrococcaceae</taxon>
        <taxon>Glutamicibacter</taxon>
    </lineage>
</organism>
<evidence type="ECO:0000313" key="2">
    <source>
        <dbReference type="Proteomes" id="UP000320717"/>
    </source>
</evidence>
<evidence type="ECO:0000313" key="1">
    <source>
        <dbReference type="EMBL" id="QDY65657.1"/>
    </source>
</evidence>
<proteinExistence type="predicted"/>